<organism evidence="1 2">
    <name type="scientific">Sphagnum jensenii</name>
    <dbReference type="NCBI Taxonomy" id="128206"/>
    <lineage>
        <taxon>Eukaryota</taxon>
        <taxon>Viridiplantae</taxon>
        <taxon>Streptophyta</taxon>
        <taxon>Embryophyta</taxon>
        <taxon>Bryophyta</taxon>
        <taxon>Sphagnophytina</taxon>
        <taxon>Sphagnopsida</taxon>
        <taxon>Sphagnales</taxon>
        <taxon>Sphagnaceae</taxon>
        <taxon>Sphagnum</taxon>
    </lineage>
</organism>
<protein>
    <submittedName>
        <fullName evidence="1">Uncharacterized protein</fullName>
    </submittedName>
</protein>
<evidence type="ECO:0000313" key="2">
    <source>
        <dbReference type="Proteomes" id="UP001497522"/>
    </source>
</evidence>
<sequence>MFTVRETAARCRKLLATVESEDDGGVAAGSFTYMGKFLVVIFTCKLCKLAERSFRRPARAPLPKISWREKVEDTLGGDGWFSSSVKKSFAAVAHSLLTSTASADQDSSAQAPRSCDLFSSIIFPRWRLPAHVLGLRAAST</sequence>
<name>A0ABP1ACH7_9BRYO</name>
<gene>
    <name evidence="1" type="ORF">CSSPJE1EN2_LOCUS3250</name>
</gene>
<evidence type="ECO:0000313" key="1">
    <source>
        <dbReference type="EMBL" id="CAK9860255.1"/>
    </source>
</evidence>
<reference evidence="1" key="1">
    <citation type="submission" date="2024-03" db="EMBL/GenBank/DDBJ databases">
        <authorList>
            <consortium name="ELIXIR-Norway"/>
            <consortium name="Elixir Norway"/>
        </authorList>
    </citation>
    <scope>NUCLEOTIDE SEQUENCE</scope>
</reference>
<proteinExistence type="predicted"/>
<keyword evidence="2" id="KW-1185">Reference proteome</keyword>
<accession>A0ABP1ACH7</accession>
<dbReference type="EMBL" id="OZ023712">
    <property type="protein sequence ID" value="CAK9860255.1"/>
    <property type="molecule type" value="Genomic_DNA"/>
</dbReference>
<dbReference type="Proteomes" id="UP001497522">
    <property type="component" value="Chromosome 11"/>
</dbReference>